<evidence type="ECO:0000313" key="15">
    <source>
        <dbReference type="EMBL" id="MFC2925076.1"/>
    </source>
</evidence>
<evidence type="ECO:0000256" key="13">
    <source>
        <dbReference type="SAM" id="MobiDB-lite"/>
    </source>
</evidence>
<gene>
    <name evidence="15" type="primary">yajC</name>
    <name evidence="15" type="ORF">ACFOOR_03045</name>
</gene>
<comment type="subunit">
    <text evidence="4">Part of the SecDF-YidC-YajC translocase complex. The SecDF-YidC-YajC translocase forms a supercomplex with SecYEG, called the holo-translocon (HTL).</text>
</comment>
<keyword evidence="16" id="KW-1185">Reference proteome</keyword>
<protein>
    <recommendedName>
        <fullName evidence="5">Sec translocon accessory complex subunit YajC</fullName>
    </recommendedName>
</protein>
<evidence type="ECO:0000256" key="11">
    <source>
        <dbReference type="ARBA" id="ARBA00023010"/>
    </source>
</evidence>
<evidence type="ECO:0000256" key="3">
    <source>
        <dbReference type="ARBA" id="ARBA00006742"/>
    </source>
</evidence>
<keyword evidence="9" id="KW-0653">Protein transport</keyword>
<dbReference type="InterPro" id="IPR003849">
    <property type="entry name" value="Preprotein_translocase_YajC"/>
</dbReference>
<dbReference type="SMART" id="SM01323">
    <property type="entry name" value="YajC"/>
    <property type="match status" value="1"/>
</dbReference>
<keyword evidence="6" id="KW-0813">Transport</keyword>
<evidence type="ECO:0000256" key="14">
    <source>
        <dbReference type="SAM" id="Phobius"/>
    </source>
</evidence>
<comment type="function">
    <text evidence="1">The SecYEG-SecDF-YajC-YidC holo-translocon (HTL) protein secretase/insertase is a supercomplex required for protein secretion, insertion of proteins into membranes, and assembly of membrane protein complexes. While the SecYEG complex is essential for assembly of a number of proteins and complexes, the SecDF-YajC-YidC subcomplex facilitates these functions.</text>
</comment>
<organism evidence="15 16">
    <name type="scientific">Hyphobacterium vulgare</name>
    <dbReference type="NCBI Taxonomy" id="1736751"/>
    <lineage>
        <taxon>Bacteria</taxon>
        <taxon>Pseudomonadati</taxon>
        <taxon>Pseudomonadota</taxon>
        <taxon>Alphaproteobacteria</taxon>
        <taxon>Maricaulales</taxon>
        <taxon>Maricaulaceae</taxon>
        <taxon>Hyphobacterium</taxon>
    </lineage>
</organism>
<evidence type="ECO:0000256" key="9">
    <source>
        <dbReference type="ARBA" id="ARBA00022927"/>
    </source>
</evidence>
<evidence type="ECO:0000256" key="4">
    <source>
        <dbReference type="ARBA" id="ARBA00011718"/>
    </source>
</evidence>
<name>A0ABV6ZUJ8_9PROT</name>
<reference evidence="16" key="1">
    <citation type="journal article" date="2019" name="Int. J. Syst. Evol. Microbiol.">
        <title>The Global Catalogue of Microorganisms (GCM) 10K type strain sequencing project: providing services to taxonomists for standard genome sequencing and annotation.</title>
        <authorList>
            <consortium name="The Broad Institute Genomics Platform"/>
            <consortium name="The Broad Institute Genome Sequencing Center for Infectious Disease"/>
            <person name="Wu L."/>
            <person name="Ma J."/>
        </authorList>
    </citation>
    <scope>NUCLEOTIDE SEQUENCE [LARGE SCALE GENOMIC DNA]</scope>
    <source>
        <strain evidence="16">KCTC 52487</strain>
    </source>
</reference>
<keyword evidence="11" id="KW-0811">Translocation</keyword>
<keyword evidence="12 14" id="KW-0472">Membrane</keyword>
<keyword evidence="8 14" id="KW-0812">Transmembrane</keyword>
<evidence type="ECO:0000256" key="10">
    <source>
        <dbReference type="ARBA" id="ARBA00022989"/>
    </source>
</evidence>
<dbReference type="EMBL" id="JBHRSV010000001">
    <property type="protein sequence ID" value="MFC2925076.1"/>
    <property type="molecule type" value="Genomic_DNA"/>
</dbReference>
<evidence type="ECO:0000256" key="2">
    <source>
        <dbReference type="ARBA" id="ARBA00004162"/>
    </source>
</evidence>
<keyword evidence="10 14" id="KW-1133">Transmembrane helix</keyword>
<accession>A0ABV6ZUJ8</accession>
<sequence length="139" mass="14938">MFEGMAYAASAAGAGAEGGLGYLLIQIFPFILLFGVLYFVMIRPQQKRMKEHRELIASVKRGDQIVTSGGMIGKVTKVDETEVTVEFAKDVQVQVVKATIAEVRGRTAPKPANDAGSDGDKPAPRTRRKAKDTPTVSGN</sequence>
<evidence type="ECO:0000313" key="16">
    <source>
        <dbReference type="Proteomes" id="UP001595379"/>
    </source>
</evidence>
<dbReference type="RefSeq" id="WP_343163957.1">
    <property type="nucleotide sequence ID" value="NZ_JBHRSV010000001.1"/>
</dbReference>
<dbReference type="Proteomes" id="UP001595379">
    <property type="component" value="Unassembled WGS sequence"/>
</dbReference>
<feature type="region of interest" description="Disordered" evidence="13">
    <location>
        <begin position="104"/>
        <end position="139"/>
    </location>
</feature>
<dbReference type="PANTHER" id="PTHR33909">
    <property type="entry name" value="SEC TRANSLOCON ACCESSORY COMPLEX SUBUNIT YAJC"/>
    <property type="match status" value="1"/>
</dbReference>
<evidence type="ECO:0000256" key="6">
    <source>
        <dbReference type="ARBA" id="ARBA00022448"/>
    </source>
</evidence>
<dbReference type="PRINTS" id="PR01853">
    <property type="entry name" value="YAJCTRNLCASE"/>
</dbReference>
<dbReference type="NCBIfam" id="TIGR00739">
    <property type="entry name" value="yajC"/>
    <property type="match status" value="1"/>
</dbReference>
<evidence type="ECO:0000256" key="5">
    <source>
        <dbReference type="ARBA" id="ARBA00014962"/>
    </source>
</evidence>
<keyword evidence="7" id="KW-1003">Cell membrane</keyword>
<evidence type="ECO:0000256" key="1">
    <source>
        <dbReference type="ARBA" id="ARBA00002061"/>
    </source>
</evidence>
<evidence type="ECO:0000256" key="8">
    <source>
        <dbReference type="ARBA" id="ARBA00022692"/>
    </source>
</evidence>
<evidence type="ECO:0000256" key="7">
    <source>
        <dbReference type="ARBA" id="ARBA00022475"/>
    </source>
</evidence>
<comment type="caution">
    <text evidence="15">The sequence shown here is derived from an EMBL/GenBank/DDBJ whole genome shotgun (WGS) entry which is preliminary data.</text>
</comment>
<dbReference type="PANTHER" id="PTHR33909:SF1">
    <property type="entry name" value="SEC TRANSLOCON ACCESSORY COMPLEX SUBUNIT YAJC"/>
    <property type="match status" value="1"/>
</dbReference>
<evidence type="ECO:0000256" key="12">
    <source>
        <dbReference type="ARBA" id="ARBA00023136"/>
    </source>
</evidence>
<dbReference type="Pfam" id="PF02699">
    <property type="entry name" value="YajC"/>
    <property type="match status" value="1"/>
</dbReference>
<proteinExistence type="inferred from homology"/>
<comment type="similarity">
    <text evidence="3">Belongs to the YajC family.</text>
</comment>
<feature type="transmembrane region" description="Helical" evidence="14">
    <location>
        <begin position="20"/>
        <end position="40"/>
    </location>
</feature>
<comment type="subcellular location">
    <subcellularLocation>
        <location evidence="2">Cell membrane</location>
        <topology evidence="2">Single-pass membrane protein</topology>
    </subcellularLocation>
</comment>